<evidence type="ECO:0000256" key="3">
    <source>
        <dbReference type="SAM" id="SignalP"/>
    </source>
</evidence>
<evidence type="ECO:0000313" key="5">
    <source>
        <dbReference type="Proteomes" id="UP000249254"/>
    </source>
</evidence>
<name>A0A328AKA2_9CAUL</name>
<dbReference type="Gene3D" id="1.20.1600.10">
    <property type="entry name" value="Outer membrane efflux proteins (OEP)"/>
    <property type="match status" value="1"/>
</dbReference>
<dbReference type="SUPFAM" id="SSF56954">
    <property type="entry name" value="Outer membrane efflux proteins (OEP)"/>
    <property type="match status" value="1"/>
</dbReference>
<comment type="similarity">
    <text evidence="1">Belongs to the outer membrane factor (OMF) (TC 1.B.17) family.</text>
</comment>
<feature type="chain" id="PRO_5016413076" evidence="3">
    <location>
        <begin position="31"/>
        <end position="420"/>
    </location>
</feature>
<evidence type="ECO:0000313" key="4">
    <source>
        <dbReference type="EMBL" id="RAK54947.1"/>
    </source>
</evidence>
<dbReference type="Pfam" id="PF02321">
    <property type="entry name" value="OEP"/>
    <property type="match status" value="2"/>
</dbReference>
<evidence type="ECO:0000256" key="2">
    <source>
        <dbReference type="SAM" id="MobiDB-lite"/>
    </source>
</evidence>
<organism evidence="4 5">
    <name type="scientific">Phenylobacterium soli</name>
    <dbReference type="NCBI Taxonomy" id="2170551"/>
    <lineage>
        <taxon>Bacteria</taxon>
        <taxon>Pseudomonadati</taxon>
        <taxon>Pseudomonadota</taxon>
        <taxon>Alphaproteobacteria</taxon>
        <taxon>Caulobacterales</taxon>
        <taxon>Caulobacteraceae</taxon>
        <taxon>Phenylobacterium</taxon>
    </lineage>
</organism>
<dbReference type="PANTHER" id="PTHR30203:SF24">
    <property type="entry name" value="BLR4935 PROTEIN"/>
    <property type="match status" value="1"/>
</dbReference>
<protein>
    <submittedName>
        <fullName evidence="4">Transporter</fullName>
    </submittedName>
</protein>
<gene>
    <name evidence="4" type="ORF">DJ017_10605</name>
</gene>
<dbReference type="RefSeq" id="WP_111528697.1">
    <property type="nucleotide sequence ID" value="NZ_JBHRSG010000004.1"/>
</dbReference>
<dbReference type="AlphaFoldDB" id="A0A328AKA2"/>
<keyword evidence="3" id="KW-0732">Signal</keyword>
<dbReference type="InterPro" id="IPR010131">
    <property type="entry name" value="MdtP/NodT-like"/>
</dbReference>
<dbReference type="EMBL" id="QFYQ01000001">
    <property type="protein sequence ID" value="RAK54947.1"/>
    <property type="molecule type" value="Genomic_DNA"/>
</dbReference>
<dbReference type="GO" id="GO:0015562">
    <property type="term" value="F:efflux transmembrane transporter activity"/>
    <property type="evidence" value="ECO:0007669"/>
    <property type="project" value="InterPro"/>
</dbReference>
<feature type="region of interest" description="Disordered" evidence="2">
    <location>
        <begin position="51"/>
        <end position="82"/>
    </location>
</feature>
<accession>A0A328AKA2</accession>
<keyword evidence="5" id="KW-1185">Reference proteome</keyword>
<evidence type="ECO:0000256" key="1">
    <source>
        <dbReference type="ARBA" id="ARBA00007613"/>
    </source>
</evidence>
<sequence>MIAHSRRCPLLAAASAAVILGALASGRSAAADPAPPFTELLAQARDRAPRLAEAESSVRQAEGLARQAGARPNPEASVEVENFDPRGRGADQIQTTLSLGQPIELGGKRPARIAAGRAAVDAAQAKLTQSRADYAYDLAGAYAEAEVADRRVKLAMDALGLAQEDLRAARALVEAGKEAELRSLQGQATVTQAKAELSSAEADRAGAFARLSALAGSSAPFTSLSESLLSRPSRQRLQTNIDPLSVPSVVAAQAEREAVARRVRVEKTKAIPDVTASLGVRRFNGDGSTALVAGVSVPIPIFDQNRGNISAAQAELAGAEARLASARLDAEADLRTALFNVDAARTREAAAAEGEQTASEAYRLTRIAYESGKSSLIELNTARRALADARTQTLEAQLARVRAEAALARLQGRAPFGAAP</sequence>
<feature type="signal peptide" evidence="3">
    <location>
        <begin position="1"/>
        <end position="30"/>
    </location>
</feature>
<dbReference type="InterPro" id="IPR003423">
    <property type="entry name" value="OMP_efflux"/>
</dbReference>
<reference evidence="5" key="1">
    <citation type="submission" date="2018-05" db="EMBL/GenBank/DDBJ databases">
        <authorList>
            <person name="Li X."/>
        </authorList>
    </citation>
    <scope>NUCLEOTIDE SEQUENCE [LARGE SCALE GENOMIC DNA]</scope>
    <source>
        <strain evidence="5">LX32</strain>
    </source>
</reference>
<dbReference type="OrthoDB" id="9791261at2"/>
<dbReference type="Proteomes" id="UP000249254">
    <property type="component" value="Unassembled WGS sequence"/>
</dbReference>
<dbReference type="PANTHER" id="PTHR30203">
    <property type="entry name" value="OUTER MEMBRANE CATION EFFLUX PROTEIN"/>
    <property type="match status" value="1"/>
</dbReference>
<comment type="caution">
    <text evidence="4">The sequence shown here is derived from an EMBL/GenBank/DDBJ whole genome shotgun (WGS) entry which is preliminary data.</text>
</comment>
<proteinExistence type="inferred from homology"/>